<dbReference type="InterPro" id="IPR050956">
    <property type="entry name" value="2C_system_His_kinase"/>
</dbReference>
<dbReference type="SMART" id="SM00388">
    <property type="entry name" value="HisKA"/>
    <property type="match status" value="1"/>
</dbReference>
<protein>
    <recommendedName>
        <fullName evidence="9">Histidine kinase</fullName>
    </recommendedName>
</protein>
<dbReference type="Gene3D" id="3.40.50.2300">
    <property type="match status" value="1"/>
</dbReference>
<dbReference type="PROSITE" id="PS50109">
    <property type="entry name" value="HIS_KIN"/>
    <property type="match status" value="1"/>
</dbReference>
<dbReference type="InterPro" id="IPR003594">
    <property type="entry name" value="HATPase_dom"/>
</dbReference>
<dbReference type="CDD" id="cd00082">
    <property type="entry name" value="HisKA"/>
    <property type="match status" value="1"/>
</dbReference>
<dbReference type="InterPro" id="IPR036890">
    <property type="entry name" value="HATPase_C_sf"/>
</dbReference>
<dbReference type="SUPFAM" id="SSF55874">
    <property type="entry name" value="ATPase domain of HSP90 chaperone/DNA topoisomerase II/histidine kinase"/>
    <property type="match status" value="1"/>
</dbReference>
<dbReference type="SUPFAM" id="SSF47384">
    <property type="entry name" value="Homodimeric domain of signal transducing histidine kinase"/>
    <property type="match status" value="1"/>
</dbReference>
<dbReference type="InterPro" id="IPR036097">
    <property type="entry name" value="HisK_dim/P_sf"/>
</dbReference>
<dbReference type="SMART" id="SM00387">
    <property type="entry name" value="HATPase_c"/>
    <property type="match status" value="1"/>
</dbReference>
<feature type="domain" description="Histidine kinase" evidence="4">
    <location>
        <begin position="689"/>
        <end position="980"/>
    </location>
</feature>
<dbReference type="Gene3D" id="1.10.287.130">
    <property type="match status" value="1"/>
</dbReference>
<organism evidence="7 8">
    <name type="scientific">Apiospora saccharicola</name>
    <dbReference type="NCBI Taxonomy" id="335842"/>
    <lineage>
        <taxon>Eukaryota</taxon>
        <taxon>Fungi</taxon>
        <taxon>Dikarya</taxon>
        <taxon>Ascomycota</taxon>
        <taxon>Pezizomycotina</taxon>
        <taxon>Sordariomycetes</taxon>
        <taxon>Xylariomycetidae</taxon>
        <taxon>Amphisphaeriales</taxon>
        <taxon>Apiosporaceae</taxon>
        <taxon>Apiospora</taxon>
    </lineage>
</organism>
<feature type="region of interest" description="Disordered" evidence="3">
    <location>
        <begin position="1"/>
        <end position="23"/>
    </location>
</feature>
<evidence type="ECO:0008006" key="9">
    <source>
        <dbReference type="Google" id="ProtNLM"/>
    </source>
</evidence>
<evidence type="ECO:0000256" key="1">
    <source>
        <dbReference type="ARBA" id="ARBA00022553"/>
    </source>
</evidence>
<gene>
    <name evidence="7" type="ORF">PG996_007847</name>
</gene>
<feature type="domain" description="Response regulatory" evidence="5">
    <location>
        <begin position="1059"/>
        <end position="1207"/>
    </location>
</feature>
<feature type="modified residue" description="4-aspartylphosphate" evidence="2">
    <location>
        <position position="1136"/>
    </location>
</feature>
<dbReference type="SMART" id="SM00448">
    <property type="entry name" value="REC"/>
    <property type="match status" value="1"/>
</dbReference>
<dbReference type="PROSITE" id="PS50110">
    <property type="entry name" value="RESPONSE_REGULATORY"/>
    <property type="match status" value="1"/>
</dbReference>
<evidence type="ECO:0000259" key="4">
    <source>
        <dbReference type="PROSITE" id="PS50109"/>
    </source>
</evidence>
<dbReference type="InterPro" id="IPR003661">
    <property type="entry name" value="HisK_dim/P_dom"/>
</dbReference>
<feature type="compositionally biased region" description="Basic and acidic residues" evidence="3">
    <location>
        <begin position="1"/>
        <end position="19"/>
    </location>
</feature>
<dbReference type="Proteomes" id="UP001446871">
    <property type="component" value="Unassembled WGS sequence"/>
</dbReference>
<dbReference type="Gene3D" id="3.30.450.20">
    <property type="entry name" value="PAS domain"/>
    <property type="match status" value="3"/>
</dbReference>
<name>A0ABR1UW85_9PEZI</name>
<comment type="caution">
    <text evidence="7">The sequence shown here is derived from an EMBL/GenBank/DDBJ whole genome shotgun (WGS) entry which is preliminary data.</text>
</comment>
<proteinExistence type="predicted"/>
<feature type="region of interest" description="Disordered" evidence="3">
    <location>
        <begin position="1027"/>
        <end position="1052"/>
    </location>
</feature>
<evidence type="ECO:0000313" key="8">
    <source>
        <dbReference type="Proteomes" id="UP001446871"/>
    </source>
</evidence>
<dbReference type="Gene3D" id="3.30.565.10">
    <property type="entry name" value="Histidine kinase-like ATPase, C-terminal domain"/>
    <property type="match status" value="1"/>
</dbReference>
<feature type="compositionally biased region" description="Low complexity" evidence="3">
    <location>
        <begin position="1037"/>
        <end position="1052"/>
    </location>
</feature>
<dbReference type="SUPFAM" id="SSF55785">
    <property type="entry name" value="PYP-like sensor domain (PAS domain)"/>
    <property type="match status" value="2"/>
</dbReference>
<dbReference type="NCBIfam" id="TIGR00229">
    <property type="entry name" value="sensory_box"/>
    <property type="match status" value="1"/>
</dbReference>
<dbReference type="InterPro" id="IPR004358">
    <property type="entry name" value="Sig_transdc_His_kin-like_C"/>
</dbReference>
<dbReference type="InterPro" id="IPR000014">
    <property type="entry name" value="PAS"/>
</dbReference>
<dbReference type="SUPFAM" id="SSF52172">
    <property type="entry name" value="CheY-like"/>
    <property type="match status" value="1"/>
</dbReference>
<dbReference type="Pfam" id="PF13426">
    <property type="entry name" value="PAS_9"/>
    <property type="match status" value="1"/>
</dbReference>
<dbReference type="PANTHER" id="PTHR43719:SF30">
    <property type="entry name" value="TWO-COMPONENT SYSTEM RESPONSE REGULATOR"/>
    <property type="match status" value="1"/>
</dbReference>
<evidence type="ECO:0000259" key="5">
    <source>
        <dbReference type="PROSITE" id="PS50110"/>
    </source>
</evidence>
<dbReference type="CDD" id="cd17546">
    <property type="entry name" value="REC_hyHK_CKI1_RcsC-like"/>
    <property type="match status" value="1"/>
</dbReference>
<dbReference type="Pfam" id="PF00072">
    <property type="entry name" value="Response_reg"/>
    <property type="match status" value="1"/>
</dbReference>
<evidence type="ECO:0000313" key="7">
    <source>
        <dbReference type="EMBL" id="KAK8063195.1"/>
    </source>
</evidence>
<reference evidence="7 8" key="1">
    <citation type="submission" date="2023-01" db="EMBL/GenBank/DDBJ databases">
        <title>Analysis of 21 Apiospora genomes using comparative genomics revels a genus with tremendous synthesis potential of carbohydrate active enzymes and secondary metabolites.</title>
        <authorList>
            <person name="Sorensen T."/>
        </authorList>
    </citation>
    <scope>NUCLEOTIDE SEQUENCE [LARGE SCALE GENOMIC DNA]</scope>
    <source>
        <strain evidence="7 8">CBS 83171</strain>
    </source>
</reference>
<dbReference type="Pfam" id="PF02518">
    <property type="entry name" value="HATPase_c"/>
    <property type="match status" value="1"/>
</dbReference>
<accession>A0ABR1UW85</accession>
<dbReference type="PROSITE" id="PS50112">
    <property type="entry name" value="PAS"/>
    <property type="match status" value="1"/>
</dbReference>
<dbReference type="SMART" id="SM00091">
    <property type="entry name" value="PAS"/>
    <property type="match status" value="2"/>
</dbReference>
<feature type="domain" description="PAS" evidence="6">
    <location>
        <begin position="535"/>
        <end position="579"/>
    </location>
</feature>
<dbReference type="InterPro" id="IPR005467">
    <property type="entry name" value="His_kinase_dom"/>
</dbReference>
<dbReference type="PRINTS" id="PR00344">
    <property type="entry name" value="BCTRLSENSOR"/>
</dbReference>
<evidence type="ECO:0000256" key="3">
    <source>
        <dbReference type="SAM" id="MobiDB-lite"/>
    </source>
</evidence>
<dbReference type="CDD" id="cd00130">
    <property type="entry name" value="PAS"/>
    <property type="match status" value="1"/>
</dbReference>
<keyword evidence="1 2" id="KW-0597">Phosphoprotein</keyword>
<keyword evidence="8" id="KW-1185">Reference proteome</keyword>
<dbReference type="InterPro" id="IPR035965">
    <property type="entry name" value="PAS-like_dom_sf"/>
</dbReference>
<evidence type="ECO:0000256" key="2">
    <source>
        <dbReference type="PROSITE-ProRule" id="PRU00169"/>
    </source>
</evidence>
<dbReference type="PANTHER" id="PTHR43719">
    <property type="entry name" value="TWO-COMPONENT HISTIDINE KINASE"/>
    <property type="match status" value="1"/>
</dbReference>
<dbReference type="EMBL" id="JAQQWM010000005">
    <property type="protein sequence ID" value="KAK8063195.1"/>
    <property type="molecule type" value="Genomic_DNA"/>
</dbReference>
<dbReference type="InterPro" id="IPR011006">
    <property type="entry name" value="CheY-like_superfamily"/>
</dbReference>
<evidence type="ECO:0000259" key="6">
    <source>
        <dbReference type="PROSITE" id="PS50112"/>
    </source>
</evidence>
<dbReference type="InterPro" id="IPR001789">
    <property type="entry name" value="Sig_transdc_resp-reg_receiver"/>
</dbReference>
<sequence>MISLVSREDAPRRPVEAGERSTPVCPGAARPNFNWLANARAGQQLTEFQQFVLNVDWANSSVGPQEQWPQELRQLLRMVIVDSAPCIIYWGEKFTIFYNEAYIPLIGNNHPTVMGKDAADVFPDFWNFFDKIITNQRLTAEPASGDASMLLMERHGFLEETYFDWKLVPLIGENGEVMASYGTPHDLTMHVINQRRSDCVQQLTHKISKITTLKDLWATTLAGLSQDERDLPFALLYSVDQKPSMLAPPSKPSLTCHLEGTIGVDQDHELAKEYLNIHHDLDGFGPVVVEALEKGEMVVLKSDHPSLSKQLKGVGWKGFGLPSGQFVIVPIKLECEIVSFLIVGLNPYRRYNEAYTDFLRYIGEAIASQIAKIRLANEVSTRAEMVKKAKKDFERSEWRFTKFAERSLVGLAIAQPDRDLLYANDAWYRFAGVPPGTTEYPKWLENVVAEDQPLVEEWWTRVVAEKKGGQFQFRVKQPFRQGHMHSEYMTIMSAVYADLDEYGEVGSVMGLTIDISEQKWVEQQLLIRSKELEESEGKWRNYAEHCPLGIVRTDKDGYVEYGNDAWHDYYGFTRGEVSGPQPWIPYLDEAYVERWKECFQKLQTEAHPFSMELKLKDKVFRMEDGDETIESAVWVLCTGFTEFMEDGSVDYIDFWVTDISAQKMAEKILTDKMDEAIRLKTHQERFIDMISHEIRNPLSAVLHCGEEVVEAMQKCVDDIQTVPGAIASAGGNTLALDSLRSHLDSAIDSANTIMYCVQHQKQIVDDVLTLSKLDADLLVVSPIPVQPATLVQTSVKIFEPELKMTGISLTITEDPSLKAHGVDYILLDPNRFLQIVINLVTNAIKFTKNAAVRNIDITVSALAAPPTEQEMGVAYVPRRYEQAKPITPTHENHPEFDTWDEVVYLCFRVKDTGKGLTEEEMTGLYKRFAQASPKTHIEYGGTGLGLFISRQITEMLGGQIGVHSDAGDGCTFAFYVRTPKASAPRRASVTVEPIVQMTRTLGLTTAASPLVVAPDQDSGAPIDLKLVTPSRPPLSTPPATTNPTPTTTTMTTTKKHDRMVLVVEDNLINQRVLCKLLRKRGFVVEAANHGQEALELLGHPTPTPSPSLEKEEDILAASRELLDVSLYTRFEVILCDIEMPVMNGIEFTRSVRKLEGLGEFPGHKPVIGVTANVRGEQITAAIESGMVSCLATHEIFAFWRKQRLTEKQDGVTTKPYRIDELIAHIDRVCEAQRAKDRRKKG</sequence>